<evidence type="ECO:0000256" key="4">
    <source>
        <dbReference type="ARBA" id="ARBA00022692"/>
    </source>
</evidence>
<dbReference type="RefSeq" id="WP_077924617.1">
    <property type="nucleotide sequence ID" value="NZ_BAABKE010000002.1"/>
</dbReference>
<comment type="caution">
    <text evidence="11">The sequence shown here is derived from an EMBL/GenBank/DDBJ whole genome shotgun (WGS) entry which is preliminary data.</text>
</comment>
<dbReference type="InterPro" id="IPR018448">
    <property type="entry name" value="TatB"/>
</dbReference>
<dbReference type="Gene3D" id="1.20.5.3310">
    <property type="match status" value="1"/>
</dbReference>
<dbReference type="EMBL" id="BAABKE010000002">
    <property type="protein sequence ID" value="GAA5095562.1"/>
    <property type="molecule type" value="Genomic_DNA"/>
</dbReference>
<keyword evidence="5 9" id="KW-0653">Protein transport</keyword>
<dbReference type="Pfam" id="PF02416">
    <property type="entry name" value="TatA_B_E"/>
    <property type="match status" value="1"/>
</dbReference>
<evidence type="ECO:0000256" key="9">
    <source>
        <dbReference type="HAMAP-Rule" id="MF_00237"/>
    </source>
</evidence>
<name>A0ABP9MIE0_9GAMM</name>
<evidence type="ECO:0000256" key="8">
    <source>
        <dbReference type="ARBA" id="ARBA00023136"/>
    </source>
</evidence>
<accession>A0ABP9MIE0</accession>
<dbReference type="PANTHER" id="PTHR33162">
    <property type="entry name" value="SEC-INDEPENDENT PROTEIN TRANSLOCASE PROTEIN TATA, CHLOROPLASTIC"/>
    <property type="match status" value="1"/>
</dbReference>
<dbReference type="PRINTS" id="PR01506">
    <property type="entry name" value="TATBPROTEIN"/>
</dbReference>
<keyword evidence="4 9" id="KW-0812">Transmembrane</keyword>
<evidence type="ECO:0000313" key="12">
    <source>
        <dbReference type="Proteomes" id="UP001500631"/>
    </source>
</evidence>
<keyword evidence="8 9" id="KW-0472">Membrane</keyword>
<sequence>MFGISFGEFAIIFVVALIVIGPQKLPETIRTVGSIVNKLRSFTNQVKDDVSKEFQVDDLKKSFLDTKDSFTSQIKDTTHLDEVKKSLQEARHATENSIRDSQKAFEHSVQPSVKIQTHPTDTKHQEFDPELHADLADYYDYHDDNIITEPPKNYSASIEYHGHAIQPESIEALQRICLARQFELFSQNEKDKLLTYQLKYAKQRELNSLSSIIDNYHDTLVELNHP</sequence>
<dbReference type="Proteomes" id="UP001500631">
    <property type="component" value="Unassembled WGS sequence"/>
</dbReference>
<keyword evidence="7 9" id="KW-0811">Translocation</keyword>
<keyword evidence="12" id="KW-1185">Reference proteome</keyword>
<keyword evidence="2 9" id="KW-0813">Transport</keyword>
<proteinExistence type="inferred from homology"/>
<protein>
    <recommendedName>
        <fullName evidence="9">Sec-independent protein translocase protein TatB</fullName>
    </recommendedName>
</protein>
<dbReference type="HAMAP" id="MF_00237">
    <property type="entry name" value="TatB"/>
    <property type="match status" value="1"/>
</dbReference>
<evidence type="ECO:0000313" key="11">
    <source>
        <dbReference type="EMBL" id="GAA5095562.1"/>
    </source>
</evidence>
<comment type="similarity">
    <text evidence="9">Belongs to the TatB family.</text>
</comment>
<comment type="function">
    <text evidence="9">Part of the twin-arginine translocation (Tat) system that transports large folded proteins containing a characteristic twin-arginine motif in their signal peptide across membranes. Together with TatC, TatB is part of a receptor directly interacting with Tat signal peptides. TatB may form an oligomeric binding site that transiently accommodates folded Tat precursor proteins before their translocation.</text>
</comment>
<dbReference type="PANTHER" id="PTHR33162:SF1">
    <property type="entry name" value="SEC-INDEPENDENT PROTEIN TRANSLOCASE PROTEIN TATA, CHLOROPLASTIC"/>
    <property type="match status" value="1"/>
</dbReference>
<feature type="transmembrane region" description="Helical" evidence="10">
    <location>
        <begin position="6"/>
        <end position="22"/>
    </location>
</feature>
<evidence type="ECO:0000256" key="3">
    <source>
        <dbReference type="ARBA" id="ARBA00022475"/>
    </source>
</evidence>
<comment type="subunit">
    <text evidence="9">The Tat system comprises two distinct complexes: a TatABC complex, containing multiple copies of TatA, TatB and TatC subunits, and a separate TatA complex, containing only TatA subunits. Substrates initially bind to the TatABC complex, which probably triggers association of the separate TatA complex to form the active translocon.</text>
</comment>
<evidence type="ECO:0000256" key="2">
    <source>
        <dbReference type="ARBA" id="ARBA00022448"/>
    </source>
</evidence>
<reference evidence="12" key="1">
    <citation type="journal article" date="2019" name="Int. J. Syst. Evol. Microbiol.">
        <title>The Global Catalogue of Microorganisms (GCM) 10K type strain sequencing project: providing services to taxonomists for standard genome sequencing and annotation.</title>
        <authorList>
            <consortium name="The Broad Institute Genomics Platform"/>
            <consortium name="The Broad Institute Genome Sequencing Center for Infectious Disease"/>
            <person name="Wu L."/>
            <person name="Ma J."/>
        </authorList>
    </citation>
    <scope>NUCLEOTIDE SEQUENCE [LARGE SCALE GENOMIC DNA]</scope>
    <source>
        <strain evidence="12">JCM 18424</strain>
    </source>
</reference>
<keyword evidence="6 9" id="KW-1133">Transmembrane helix</keyword>
<evidence type="ECO:0000256" key="6">
    <source>
        <dbReference type="ARBA" id="ARBA00022989"/>
    </source>
</evidence>
<evidence type="ECO:0000256" key="7">
    <source>
        <dbReference type="ARBA" id="ARBA00023010"/>
    </source>
</evidence>
<gene>
    <name evidence="9" type="primary">tatB</name>
    <name evidence="11" type="ORF">GCM10023338_05060</name>
</gene>
<evidence type="ECO:0000256" key="5">
    <source>
        <dbReference type="ARBA" id="ARBA00022927"/>
    </source>
</evidence>
<evidence type="ECO:0000256" key="1">
    <source>
        <dbReference type="ARBA" id="ARBA00004167"/>
    </source>
</evidence>
<dbReference type="InterPro" id="IPR003369">
    <property type="entry name" value="TatA/B/E"/>
</dbReference>
<dbReference type="NCBIfam" id="TIGR01410">
    <property type="entry name" value="tatB"/>
    <property type="match status" value="1"/>
</dbReference>
<evidence type="ECO:0000256" key="10">
    <source>
        <dbReference type="SAM" id="Phobius"/>
    </source>
</evidence>
<keyword evidence="3 9" id="KW-1003">Cell membrane</keyword>
<comment type="subcellular location">
    <subcellularLocation>
        <location evidence="9">Cell membrane</location>
        <topology evidence="9">Single-pass membrane protein</topology>
    </subcellularLocation>
    <subcellularLocation>
        <location evidence="1">Membrane</location>
        <topology evidence="1">Single-pass membrane protein</topology>
    </subcellularLocation>
</comment>
<organism evidence="11 12">
    <name type="scientific">Wohlfahrtiimonas larvae</name>
    <dbReference type="NCBI Taxonomy" id="1157986"/>
    <lineage>
        <taxon>Bacteria</taxon>
        <taxon>Pseudomonadati</taxon>
        <taxon>Pseudomonadota</taxon>
        <taxon>Gammaproteobacteria</taxon>
        <taxon>Cardiobacteriales</taxon>
        <taxon>Ignatzschineriaceae</taxon>
        <taxon>Wohlfahrtiimonas</taxon>
    </lineage>
</organism>